<organism evidence="1 2">
    <name type="scientific">Cellulomonas terrae</name>
    <dbReference type="NCBI Taxonomy" id="311234"/>
    <lineage>
        <taxon>Bacteria</taxon>
        <taxon>Bacillati</taxon>
        <taxon>Actinomycetota</taxon>
        <taxon>Actinomycetes</taxon>
        <taxon>Micrococcales</taxon>
        <taxon>Cellulomonadaceae</taxon>
        <taxon>Cellulomonas</taxon>
    </lineage>
</organism>
<gene>
    <name evidence="1" type="ORF">CTE05_25530</name>
</gene>
<dbReference type="AlphaFoldDB" id="A0A511JM05"/>
<protein>
    <submittedName>
        <fullName evidence="1">Uncharacterized protein</fullName>
    </submittedName>
</protein>
<comment type="caution">
    <text evidence="1">The sequence shown here is derived from an EMBL/GenBank/DDBJ whole genome shotgun (WGS) entry which is preliminary data.</text>
</comment>
<dbReference type="EMBL" id="BJWH01000013">
    <property type="protein sequence ID" value="GEL99006.1"/>
    <property type="molecule type" value="Genomic_DNA"/>
</dbReference>
<evidence type="ECO:0000313" key="1">
    <source>
        <dbReference type="EMBL" id="GEL99006.1"/>
    </source>
</evidence>
<keyword evidence="2" id="KW-1185">Reference proteome</keyword>
<dbReference type="Proteomes" id="UP000321049">
    <property type="component" value="Unassembled WGS sequence"/>
</dbReference>
<sequence length="332" mass="36676">MADDVLVTLSSTYRITQYDPADRDDAGAYTGDVDAVSDRGSREAAYLDAVEAFARELGVTRLEVRDPSVPGGPDVPDAAIAQVFGQGVERFVDGAVVDIASARLLVRGMLREEYAPGWCRLESPDMTVHVGWDVYMYITTSRPCPQAQAATAAAGLFPEFWPGNESPYAPDVVEEELWRSRHLPIDGAFWARIDSLAREQGAVLLEEEAAWTRWHRVTPDTPRPTLRPRCRVWVWPDLTTDISAVLAQLNKDDPDEVPGTVIWQAPDGQLHESPPLGDDREDVRAALAGAVRAQWRTIYVDDFHPLLEAVMPDADGAIRARWEPLAMMKGGS</sequence>
<name>A0A511JM05_9CELL</name>
<evidence type="ECO:0000313" key="2">
    <source>
        <dbReference type="Proteomes" id="UP000321049"/>
    </source>
</evidence>
<reference evidence="1 2" key="1">
    <citation type="submission" date="2019-07" db="EMBL/GenBank/DDBJ databases">
        <title>Whole genome shotgun sequence of Cellulomonas terrae NBRC 100819.</title>
        <authorList>
            <person name="Hosoyama A."/>
            <person name="Uohara A."/>
            <person name="Ohji S."/>
            <person name="Ichikawa N."/>
        </authorList>
    </citation>
    <scope>NUCLEOTIDE SEQUENCE [LARGE SCALE GENOMIC DNA]</scope>
    <source>
        <strain evidence="1 2">NBRC 100819</strain>
    </source>
</reference>
<accession>A0A511JM05</accession>
<proteinExistence type="predicted"/>